<keyword evidence="6 12" id="KW-0812">Transmembrane</keyword>
<dbReference type="Pfam" id="PF14138">
    <property type="entry name" value="COX16"/>
    <property type="match status" value="1"/>
</dbReference>
<protein>
    <recommendedName>
        <fullName evidence="4">Cytochrome c oxidase assembly protein COX16, mitochondrial</fullName>
    </recommendedName>
    <alternativeName>
        <fullName evidence="5">Cytochrome c oxidase assembly protein cox16, mitochondrial</fullName>
    </alternativeName>
</protein>
<evidence type="ECO:0000256" key="8">
    <source>
        <dbReference type="ARBA" id="ARBA00022989"/>
    </source>
</evidence>
<proteinExistence type="inferred from homology"/>
<dbReference type="PANTHER" id="PTHR17130">
    <property type="entry name" value="MITOCHONDRIAL OUTER MEMBRANE PROTEIN 25"/>
    <property type="match status" value="1"/>
</dbReference>
<dbReference type="RefSeq" id="XP_024342466.1">
    <property type="nucleotide sequence ID" value="XM_024487989.1"/>
</dbReference>
<comment type="function">
    <text evidence="1">Required for the assembly of the mitochondrial respiratory chain complex IV (CIV), also known as cytochrome c oxidase. May participate in merging the COX1 and COX2 assembly lines.</text>
</comment>
<feature type="transmembrane region" description="Helical" evidence="12">
    <location>
        <begin position="21"/>
        <end position="40"/>
    </location>
</feature>
<organism evidence="13 14">
    <name type="scientific">Postia placenta MAD-698-R-SB12</name>
    <dbReference type="NCBI Taxonomy" id="670580"/>
    <lineage>
        <taxon>Eukaryota</taxon>
        <taxon>Fungi</taxon>
        <taxon>Dikarya</taxon>
        <taxon>Basidiomycota</taxon>
        <taxon>Agaricomycotina</taxon>
        <taxon>Agaricomycetes</taxon>
        <taxon>Polyporales</taxon>
        <taxon>Adustoporiaceae</taxon>
        <taxon>Rhodonia</taxon>
    </lineage>
</organism>
<dbReference type="AlphaFoldDB" id="A0A1X6NAY3"/>
<accession>A0A1X6NAY3</accession>
<evidence type="ECO:0000256" key="3">
    <source>
        <dbReference type="ARBA" id="ARBA00008370"/>
    </source>
</evidence>
<evidence type="ECO:0000256" key="12">
    <source>
        <dbReference type="SAM" id="Phobius"/>
    </source>
</evidence>
<keyword evidence="14" id="KW-1185">Reference proteome</keyword>
<evidence type="ECO:0000256" key="6">
    <source>
        <dbReference type="ARBA" id="ARBA00022692"/>
    </source>
</evidence>
<feature type="region of interest" description="Disordered" evidence="11">
    <location>
        <begin position="88"/>
        <end position="118"/>
    </location>
</feature>
<keyword evidence="8 12" id="KW-1133">Transmembrane helix</keyword>
<evidence type="ECO:0000256" key="7">
    <source>
        <dbReference type="ARBA" id="ARBA00022792"/>
    </source>
</evidence>
<dbReference type="PANTHER" id="PTHR17130:SF14">
    <property type="entry name" value="CYTOCHROME C OXIDASE ASSEMBLY PROTEIN COX16 HOMOLOG, MITOCHONDRIAL"/>
    <property type="match status" value="1"/>
</dbReference>
<dbReference type="GO" id="GO:0033617">
    <property type="term" value="P:mitochondrial respiratory chain complex IV assembly"/>
    <property type="evidence" value="ECO:0007669"/>
    <property type="project" value="TreeGrafter"/>
</dbReference>
<dbReference type="GO" id="GO:0005743">
    <property type="term" value="C:mitochondrial inner membrane"/>
    <property type="evidence" value="ECO:0007669"/>
    <property type="project" value="UniProtKB-SubCell"/>
</dbReference>
<evidence type="ECO:0000313" key="13">
    <source>
        <dbReference type="EMBL" id="OSX65672.1"/>
    </source>
</evidence>
<keyword evidence="10 12" id="KW-0472">Membrane</keyword>
<keyword evidence="9" id="KW-0496">Mitochondrion</keyword>
<evidence type="ECO:0000256" key="11">
    <source>
        <dbReference type="SAM" id="MobiDB-lite"/>
    </source>
</evidence>
<evidence type="ECO:0000256" key="1">
    <source>
        <dbReference type="ARBA" id="ARBA00002490"/>
    </source>
</evidence>
<reference evidence="13 14" key="1">
    <citation type="submission" date="2017-04" db="EMBL/GenBank/DDBJ databases">
        <title>Genome Sequence of the Model Brown-Rot Fungus Postia placenta SB12.</title>
        <authorList>
            <consortium name="DOE Joint Genome Institute"/>
            <person name="Gaskell J."/>
            <person name="Kersten P."/>
            <person name="Larrondo L.F."/>
            <person name="Canessa P."/>
            <person name="Martinez D."/>
            <person name="Hibbett D."/>
            <person name="Schmoll M."/>
            <person name="Kubicek C.P."/>
            <person name="Martinez A.T."/>
            <person name="Yadav J."/>
            <person name="Master E."/>
            <person name="Magnuson J.K."/>
            <person name="James T."/>
            <person name="Yaver D."/>
            <person name="Berka R."/>
            <person name="Labutti K."/>
            <person name="Lipzen A."/>
            <person name="Aerts A."/>
            <person name="Barry K."/>
            <person name="Henrissat B."/>
            <person name="Blanchette R."/>
            <person name="Grigoriev I."/>
            <person name="Cullen D."/>
        </authorList>
    </citation>
    <scope>NUCLEOTIDE SEQUENCE [LARGE SCALE GENOMIC DNA]</scope>
    <source>
        <strain evidence="13 14">MAD-698-R-SB12</strain>
    </source>
</reference>
<sequence>MPPFARTPLNRNPVHRTLRKHPSLFGIPFVVIIVGASFAMQSFTQTRYDLHDQKVSQLSKEQELGLAKSRKKFDIREEYFRLSAAQEEDWEPKRIERPKGLPEWGVPPPEPPTKPDKP</sequence>
<name>A0A1X6NAY3_9APHY</name>
<evidence type="ECO:0000313" key="14">
    <source>
        <dbReference type="Proteomes" id="UP000194127"/>
    </source>
</evidence>
<evidence type="ECO:0000256" key="4">
    <source>
        <dbReference type="ARBA" id="ARBA00015368"/>
    </source>
</evidence>
<evidence type="ECO:0000256" key="9">
    <source>
        <dbReference type="ARBA" id="ARBA00023128"/>
    </source>
</evidence>
<keyword evidence="7" id="KW-0999">Mitochondrion inner membrane</keyword>
<gene>
    <name evidence="13" type="ORF">POSPLADRAFT_1167963</name>
</gene>
<evidence type="ECO:0000256" key="2">
    <source>
        <dbReference type="ARBA" id="ARBA00004434"/>
    </source>
</evidence>
<dbReference type="InterPro" id="IPR020164">
    <property type="entry name" value="Cyt_c_Oxase_assmbl_COX16"/>
</dbReference>
<dbReference type="EMBL" id="KZ110593">
    <property type="protein sequence ID" value="OSX65672.1"/>
    <property type="molecule type" value="Genomic_DNA"/>
</dbReference>
<feature type="compositionally biased region" description="Basic and acidic residues" evidence="11">
    <location>
        <begin position="91"/>
        <end position="100"/>
    </location>
</feature>
<evidence type="ECO:0000256" key="10">
    <source>
        <dbReference type="ARBA" id="ARBA00023136"/>
    </source>
</evidence>
<dbReference type="OrthoDB" id="5516033at2759"/>
<dbReference type="STRING" id="670580.A0A1X6NAY3"/>
<comment type="subcellular location">
    <subcellularLocation>
        <location evidence="2">Mitochondrion inner membrane</location>
        <topology evidence="2">Single-pass membrane protein</topology>
    </subcellularLocation>
</comment>
<dbReference type="GeneID" id="36332938"/>
<comment type="similarity">
    <text evidence="3">Belongs to the COX16 family.</text>
</comment>
<evidence type="ECO:0000256" key="5">
    <source>
        <dbReference type="ARBA" id="ARBA00019222"/>
    </source>
</evidence>
<dbReference type="Proteomes" id="UP000194127">
    <property type="component" value="Unassembled WGS sequence"/>
</dbReference>